<proteinExistence type="inferred from homology"/>
<dbReference type="PROSITE" id="PS51687">
    <property type="entry name" value="SAM_MT_RNA_M5U"/>
    <property type="match status" value="1"/>
</dbReference>
<protein>
    <submittedName>
        <fullName evidence="7">23S rRNA (Uracil(1939)-C(5))-methyltransferase RlmD</fullName>
        <ecNumber evidence="7">2.1.1.190</ecNumber>
    </submittedName>
</protein>
<evidence type="ECO:0000256" key="1">
    <source>
        <dbReference type="ARBA" id="ARBA00022603"/>
    </source>
</evidence>
<dbReference type="Pfam" id="PF01938">
    <property type="entry name" value="TRAM"/>
    <property type="match status" value="1"/>
</dbReference>
<evidence type="ECO:0000256" key="2">
    <source>
        <dbReference type="ARBA" id="ARBA00022679"/>
    </source>
</evidence>
<dbReference type="Proteomes" id="UP000886818">
    <property type="component" value="Chromosome"/>
</dbReference>
<dbReference type="PROSITE" id="PS50926">
    <property type="entry name" value="TRAM"/>
    <property type="match status" value="1"/>
</dbReference>
<feature type="active site" evidence="5">
    <location>
        <position position="411"/>
    </location>
</feature>
<dbReference type="InterPro" id="IPR010280">
    <property type="entry name" value="U5_MeTrfase_fam"/>
</dbReference>
<accession>A0ABX8RBM9</accession>
<dbReference type="PROSITE" id="PS01231">
    <property type="entry name" value="TRMA_2"/>
    <property type="match status" value="1"/>
</dbReference>
<feature type="binding site" evidence="4">
    <location>
        <position position="336"/>
    </location>
    <ligand>
        <name>S-adenosyl-L-methionine</name>
        <dbReference type="ChEBI" id="CHEBI:59789"/>
    </ligand>
</feature>
<evidence type="ECO:0000259" key="6">
    <source>
        <dbReference type="PROSITE" id="PS50926"/>
    </source>
</evidence>
<evidence type="ECO:0000256" key="4">
    <source>
        <dbReference type="PROSITE-ProRule" id="PRU01024"/>
    </source>
</evidence>
<dbReference type="InterPro" id="IPR002792">
    <property type="entry name" value="TRAM_dom"/>
</dbReference>
<dbReference type="NCBIfam" id="TIGR00479">
    <property type="entry name" value="rumA"/>
    <property type="match status" value="1"/>
</dbReference>
<evidence type="ECO:0000256" key="5">
    <source>
        <dbReference type="PROSITE-ProRule" id="PRU10015"/>
    </source>
</evidence>
<dbReference type="InterPro" id="IPR030390">
    <property type="entry name" value="MeTrfase_TrmA_AS"/>
</dbReference>
<feature type="binding site" evidence="4">
    <location>
        <position position="315"/>
    </location>
    <ligand>
        <name>S-adenosyl-L-methionine</name>
        <dbReference type="ChEBI" id="CHEBI:59789"/>
    </ligand>
</feature>
<name>A0ABX8RBM9_9CLOT</name>
<evidence type="ECO:0000313" key="7">
    <source>
        <dbReference type="EMBL" id="QXM06463.1"/>
    </source>
</evidence>
<keyword evidence="2 4" id="KW-0808">Transferase</keyword>
<dbReference type="PROSITE" id="PS01230">
    <property type="entry name" value="TRMA_1"/>
    <property type="match status" value="1"/>
</dbReference>
<sequence length="454" mass="51188">MINGVKKDEVYLVKIDDLGHNGEGIGKIEGFTVFADGGVPGDIVKVKITIVKKNYAIGKIIKLEKPSPDRIKPICEVANICGGCQTQHIDYQAQLRLKTNKVKANIERIGKLENVIVHETLGMKNPYHYRNKAQFPVGTENNEAIIGFYKRKTHDIVDIKRCYIQKMINDKIIKIVKAYISQYKISTYDEKTGKGLIRHILTKIGFATGEIMVVFITNGRNLPHKDEIIRLLKTEIPEIKSIIQNINKQKTNRILGQECIILYGEDKIVDYIGDLKFHISPLSFFQVNPIQTKVLYEKALEYADLNGDETVFDIYCGIGTISLFLAQKAKQVYGIELVGAAIEDAKENARINGIENVDFYTGAAEEVVPKLYEKGIRADVVVVDPPRKGCDEKVLNTIVKMNPKRVVYVSCNPSTLARDLKYLDDKGYKTVEVQPVDMFPHTAHVECCVSLKRK</sequence>
<dbReference type="RefSeq" id="WP_218283159.1">
    <property type="nucleotide sequence ID" value="NZ_CP078093.1"/>
</dbReference>
<organism evidence="7 8">
    <name type="scientific">Crassaminicella indica</name>
    <dbReference type="NCBI Taxonomy" id="2855394"/>
    <lineage>
        <taxon>Bacteria</taxon>
        <taxon>Bacillati</taxon>
        <taxon>Bacillota</taxon>
        <taxon>Clostridia</taxon>
        <taxon>Eubacteriales</taxon>
        <taxon>Clostridiaceae</taxon>
        <taxon>Crassaminicella</taxon>
    </lineage>
</organism>
<dbReference type="PANTHER" id="PTHR11061:SF30">
    <property type="entry name" value="TRNA (URACIL(54)-C(5))-METHYLTRANSFERASE"/>
    <property type="match status" value="1"/>
</dbReference>
<evidence type="ECO:0000313" key="8">
    <source>
        <dbReference type="Proteomes" id="UP000886818"/>
    </source>
</evidence>
<keyword evidence="1 4" id="KW-0489">Methyltransferase</keyword>
<evidence type="ECO:0000256" key="3">
    <source>
        <dbReference type="ARBA" id="ARBA00022691"/>
    </source>
</evidence>
<dbReference type="EMBL" id="CP078093">
    <property type="protein sequence ID" value="QXM06463.1"/>
    <property type="molecule type" value="Genomic_DNA"/>
</dbReference>
<feature type="binding site" evidence="4">
    <location>
        <position position="286"/>
    </location>
    <ligand>
        <name>S-adenosyl-L-methionine</name>
        <dbReference type="ChEBI" id="CHEBI:59789"/>
    </ligand>
</feature>
<reference evidence="7" key="1">
    <citation type="submission" date="2021-07" db="EMBL/GenBank/DDBJ databases">
        <title>Complete genome sequence of Crassaminicella sp. 143-21, isolated from a deep-sea hydrothermal vent.</title>
        <authorList>
            <person name="Li X."/>
        </authorList>
    </citation>
    <scope>NUCLEOTIDE SEQUENCE</scope>
    <source>
        <strain evidence="7">143-21</strain>
    </source>
</reference>
<feature type="active site" description="Nucleophile" evidence="4">
    <location>
        <position position="411"/>
    </location>
</feature>
<comment type="similarity">
    <text evidence="4">Belongs to the class I-like SAM-binding methyltransferase superfamily. RNA M5U methyltransferase family.</text>
</comment>
<feature type="binding site" evidence="4">
    <location>
        <position position="384"/>
    </location>
    <ligand>
        <name>S-adenosyl-L-methionine</name>
        <dbReference type="ChEBI" id="CHEBI:59789"/>
    </ligand>
</feature>
<keyword evidence="8" id="KW-1185">Reference proteome</keyword>
<dbReference type="CDD" id="cd02440">
    <property type="entry name" value="AdoMet_MTases"/>
    <property type="match status" value="1"/>
</dbReference>
<dbReference type="EC" id="2.1.1.190" evidence="7"/>
<dbReference type="GO" id="GO:0032259">
    <property type="term" value="P:methylation"/>
    <property type="evidence" value="ECO:0007669"/>
    <property type="project" value="UniProtKB-KW"/>
</dbReference>
<dbReference type="GO" id="GO:0008168">
    <property type="term" value="F:methyltransferase activity"/>
    <property type="evidence" value="ECO:0007669"/>
    <property type="project" value="UniProtKB-KW"/>
</dbReference>
<feature type="domain" description="TRAM" evidence="6">
    <location>
        <begin position="4"/>
        <end position="62"/>
    </location>
</feature>
<dbReference type="InterPro" id="IPR030391">
    <property type="entry name" value="MeTrfase_TrmA_CS"/>
</dbReference>
<gene>
    <name evidence="7" type="primary">rlmD</name>
    <name evidence="7" type="ORF">KVH43_01435</name>
</gene>
<keyword evidence="3 4" id="KW-0949">S-adenosyl-L-methionine</keyword>
<dbReference type="Pfam" id="PF05958">
    <property type="entry name" value="tRNA_U5-meth_tr"/>
    <property type="match status" value="1"/>
</dbReference>
<dbReference type="PANTHER" id="PTHR11061">
    <property type="entry name" value="RNA M5U METHYLTRANSFERASE"/>
    <property type="match status" value="1"/>
</dbReference>